<dbReference type="AlphaFoldDB" id="A0A968GFR8"/>
<accession>A0A968GFR8</accession>
<comment type="caution">
    <text evidence="2">The sequence shown here is derived from an EMBL/GenBank/DDBJ whole genome shotgun (WGS) entry which is preliminary data.</text>
</comment>
<protein>
    <submittedName>
        <fullName evidence="2">Uncharacterized protein</fullName>
    </submittedName>
</protein>
<feature type="transmembrane region" description="Helical" evidence="1">
    <location>
        <begin position="12"/>
        <end position="34"/>
    </location>
</feature>
<sequence length="164" mass="18773">MHHQEKPRKKPRTNLIAFLILFVSIGAIALVVYYNPIDRTRSSGITILGEYDYIREAQNGDPNYYQVEIHPSAFGYARATRTSKAATADLAIRLGYTDVAILKIKRTKNQDKSPRIIVHTYLYNARTTPNIPKAKQKFSAYPTREKEPHPIFLENLLENRADTP</sequence>
<reference evidence="2" key="1">
    <citation type="submission" date="2020-03" db="EMBL/GenBank/DDBJ databases">
        <title>Spirochaetal bacteria isolated from arthropods constitute a novel genus Entomospira genus novum within the order Spirochaetales.</title>
        <authorList>
            <person name="Grana-Miraglia L."/>
            <person name="Sikutova S."/>
            <person name="Fingerle V."/>
            <person name="Sing A."/>
            <person name="Castillo-Ramirez S."/>
            <person name="Margos G."/>
            <person name="Rudolf I."/>
        </authorList>
    </citation>
    <scope>NUCLEOTIDE SEQUENCE</scope>
    <source>
        <strain evidence="2">BR149</strain>
    </source>
</reference>
<dbReference type="Proteomes" id="UP000778951">
    <property type="component" value="Unassembled WGS sequence"/>
</dbReference>
<gene>
    <name evidence="2" type="ORF">HCT48_05555</name>
</gene>
<evidence type="ECO:0000256" key="1">
    <source>
        <dbReference type="SAM" id="Phobius"/>
    </source>
</evidence>
<evidence type="ECO:0000313" key="3">
    <source>
        <dbReference type="Proteomes" id="UP000778951"/>
    </source>
</evidence>
<evidence type="ECO:0000313" key="2">
    <source>
        <dbReference type="EMBL" id="NIZ69678.1"/>
    </source>
</evidence>
<keyword evidence="1" id="KW-0472">Membrane</keyword>
<keyword evidence="1" id="KW-1133">Transmembrane helix</keyword>
<name>A0A968GFR8_9SPIO</name>
<keyword evidence="1" id="KW-0812">Transmembrane</keyword>
<proteinExistence type="predicted"/>
<keyword evidence="3" id="KW-1185">Reference proteome</keyword>
<organism evidence="2 3">
    <name type="scientific">Entomospira culicis</name>
    <dbReference type="NCBI Taxonomy" id="2719989"/>
    <lineage>
        <taxon>Bacteria</taxon>
        <taxon>Pseudomonadati</taxon>
        <taxon>Spirochaetota</taxon>
        <taxon>Spirochaetia</taxon>
        <taxon>Spirochaetales</taxon>
        <taxon>Spirochaetaceae</taxon>
        <taxon>Entomospira</taxon>
    </lineage>
</organism>
<dbReference type="RefSeq" id="WP_167695763.1">
    <property type="nucleotide sequence ID" value="NZ_CP118181.1"/>
</dbReference>
<dbReference type="EMBL" id="JAATLM010000001">
    <property type="protein sequence ID" value="NIZ69678.1"/>
    <property type="molecule type" value="Genomic_DNA"/>
</dbReference>